<organism evidence="2 3">
    <name type="scientific">Pseudomonas amygdali pv. lachrymans</name>
    <name type="common">Pseudomonas syringae pv. lachrymans</name>
    <dbReference type="NCBI Taxonomy" id="53707"/>
    <lineage>
        <taxon>Bacteria</taxon>
        <taxon>Pseudomonadati</taxon>
        <taxon>Pseudomonadota</taxon>
        <taxon>Gammaproteobacteria</taxon>
        <taxon>Pseudomonadales</taxon>
        <taxon>Pseudomonadaceae</taxon>
        <taxon>Pseudomonas</taxon>
        <taxon>Pseudomonas amygdali</taxon>
    </lineage>
</organism>
<dbReference type="GO" id="GO:0004803">
    <property type="term" value="F:transposase activity"/>
    <property type="evidence" value="ECO:0007669"/>
    <property type="project" value="InterPro"/>
</dbReference>
<dbReference type="InterPro" id="IPR009057">
    <property type="entry name" value="Homeodomain-like_sf"/>
</dbReference>
<dbReference type="SUPFAM" id="SSF46689">
    <property type="entry name" value="Homeodomain-like"/>
    <property type="match status" value="1"/>
</dbReference>
<comment type="caution">
    <text evidence="2">The sequence shown here is derived from an EMBL/GenBank/DDBJ whole genome shotgun (WGS) entry which is preliminary data.</text>
</comment>
<evidence type="ECO:0008006" key="4">
    <source>
        <dbReference type="Google" id="ProtNLM"/>
    </source>
</evidence>
<dbReference type="Proteomes" id="UP000050265">
    <property type="component" value="Unassembled WGS sequence"/>
</dbReference>
<dbReference type="Pfam" id="PF01527">
    <property type="entry name" value="HTH_Tnp_1"/>
    <property type="match status" value="1"/>
</dbReference>
<gene>
    <name evidence="2" type="ORF">ALO35_200112</name>
</gene>
<accession>A0A0P9UTQ4</accession>
<dbReference type="InterPro" id="IPR002514">
    <property type="entry name" value="Transposase_8"/>
</dbReference>
<sequence length="92" mass="9984">MATGLITLGVMAGRIRSYSKSFKAQVIQECAKPGALIASVALIHSLNANLIHKWIAQRDLVPEGSAVSKALDYSLKRYAALSRYLNVPIDNN</sequence>
<dbReference type="EMBL" id="LJQP01000394">
    <property type="protein sequence ID" value="KPX59585.1"/>
    <property type="molecule type" value="Genomic_DNA"/>
</dbReference>
<dbReference type="GO" id="GO:0003677">
    <property type="term" value="F:DNA binding"/>
    <property type="evidence" value="ECO:0007669"/>
    <property type="project" value="InterPro"/>
</dbReference>
<protein>
    <recommendedName>
        <fullName evidence="4">Transposase</fullName>
    </recommendedName>
</protein>
<name>A0A0P9UTQ4_PSEAV</name>
<comment type="similarity">
    <text evidence="1">Belongs to the transposase 8 family.</text>
</comment>
<dbReference type="AlphaFoldDB" id="A0A0P9UTQ4"/>
<dbReference type="GO" id="GO:0006313">
    <property type="term" value="P:DNA transposition"/>
    <property type="evidence" value="ECO:0007669"/>
    <property type="project" value="InterPro"/>
</dbReference>
<proteinExistence type="inferred from homology"/>
<evidence type="ECO:0000313" key="3">
    <source>
        <dbReference type="Proteomes" id="UP000050265"/>
    </source>
</evidence>
<dbReference type="PATRIC" id="fig|53707.9.peg.1854"/>
<evidence type="ECO:0000313" key="2">
    <source>
        <dbReference type="EMBL" id="KPX59585.1"/>
    </source>
</evidence>
<evidence type="ECO:0000256" key="1">
    <source>
        <dbReference type="ARBA" id="ARBA00009964"/>
    </source>
</evidence>
<reference evidence="2 3" key="1">
    <citation type="submission" date="2015-09" db="EMBL/GenBank/DDBJ databases">
        <title>Genome announcement of multiple Pseudomonas syringae strains.</title>
        <authorList>
            <person name="Thakur S."/>
            <person name="Wang P.W."/>
            <person name="Gong Y."/>
            <person name="Weir B.S."/>
            <person name="Guttman D.S."/>
        </authorList>
    </citation>
    <scope>NUCLEOTIDE SEQUENCE [LARGE SCALE GENOMIC DNA]</scope>
    <source>
        <strain evidence="2 3">ICMP3507</strain>
    </source>
</reference>